<evidence type="ECO:0000256" key="4">
    <source>
        <dbReference type="PROSITE-ProRule" id="PRU01161"/>
    </source>
</evidence>
<feature type="domain" description="PNPLA" evidence="5">
    <location>
        <begin position="5"/>
        <end position="174"/>
    </location>
</feature>
<dbReference type="Pfam" id="PF01734">
    <property type="entry name" value="Patatin"/>
    <property type="match status" value="1"/>
</dbReference>
<dbReference type="SUPFAM" id="SSF52151">
    <property type="entry name" value="FabD/lysophospholipase-like"/>
    <property type="match status" value="1"/>
</dbReference>
<accession>A0A438MDI8</accession>
<sequence>METAFVLGGGGVLGAHEVGMLQALDEAGVRPDLVVGTSVGALNGVVIAAAPGEAVARLTGLWRSDVVRTAFAGSWMARLSTLARTGTHLHPMGPLRDVLSETVRVSRIEDLEVPFQCVAASVERAAAHWFTSGPLVEAVLASCAVPGLLPPVVIGGEHFYDGGLVHSIPVGRAVQLGAKRVYVLHVGRIERPLSPPRRFWEVGMVAFEIARRHRFAEDMASLPPGVEVHVLPAGVTEPLSPLRYRNLSQIAACIERAYEASSRYLGDGGG</sequence>
<dbReference type="PANTHER" id="PTHR14226:SF29">
    <property type="entry name" value="NEUROPATHY TARGET ESTERASE SWS"/>
    <property type="match status" value="1"/>
</dbReference>
<feature type="active site" description="Proton acceptor" evidence="4">
    <location>
        <position position="161"/>
    </location>
</feature>
<keyword evidence="3 4" id="KW-0443">Lipid metabolism</keyword>
<evidence type="ECO:0000259" key="5">
    <source>
        <dbReference type="PROSITE" id="PS51635"/>
    </source>
</evidence>
<dbReference type="Gene3D" id="3.40.1090.10">
    <property type="entry name" value="Cytosolic phospholipase A2 catalytic domain"/>
    <property type="match status" value="2"/>
</dbReference>
<dbReference type="RefSeq" id="WP_127935585.1">
    <property type="nucleotide sequence ID" value="NZ_SAUN01000001.1"/>
</dbReference>
<keyword evidence="2 4" id="KW-0442">Lipid degradation</keyword>
<reference evidence="6 7" key="1">
    <citation type="submission" date="2019-01" db="EMBL/GenBank/DDBJ databases">
        <title>Sequencing the genomes of 1000 actinobacteria strains.</title>
        <authorList>
            <person name="Klenk H.-P."/>
        </authorList>
    </citation>
    <scope>NUCLEOTIDE SEQUENCE [LARGE SCALE GENOMIC DNA]</scope>
    <source>
        <strain evidence="6 7">DSM 43925</strain>
    </source>
</reference>
<evidence type="ECO:0000256" key="1">
    <source>
        <dbReference type="ARBA" id="ARBA00022801"/>
    </source>
</evidence>
<comment type="caution">
    <text evidence="6">The sequence shown here is derived from an EMBL/GenBank/DDBJ whole genome shotgun (WGS) entry which is preliminary data.</text>
</comment>
<gene>
    <name evidence="6" type="ORF">EDD27_6392</name>
</gene>
<dbReference type="InterPro" id="IPR016035">
    <property type="entry name" value="Acyl_Trfase/lysoPLipase"/>
</dbReference>
<dbReference type="InterPro" id="IPR002641">
    <property type="entry name" value="PNPLA_dom"/>
</dbReference>
<evidence type="ECO:0000313" key="6">
    <source>
        <dbReference type="EMBL" id="RVX43698.1"/>
    </source>
</evidence>
<dbReference type="GO" id="GO:0016042">
    <property type="term" value="P:lipid catabolic process"/>
    <property type="evidence" value="ECO:0007669"/>
    <property type="project" value="UniProtKB-UniRule"/>
</dbReference>
<dbReference type="PROSITE" id="PS51635">
    <property type="entry name" value="PNPLA"/>
    <property type="match status" value="1"/>
</dbReference>
<protein>
    <submittedName>
        <fullName evidence="6">NTE family protein</fullName>
    </submittedName>
</protein>
<evidence type="ECO:0000256" key="3">
    <source>
        <dbReference type="ARBA" id="ARBA00023098"/>
    </source>
</evidence>
<feature type="short sequence motif" description="GXGXXG" evidence="4">
    <location>
        <begin position="9"/>
        <end position="14"/>
    </location>
</feature>
<feature type="short sequence motif" description="DGA/G" evidence="4">
    <location>
        <begin position="161"/>
        <end position="163"/>
    </location>
</feature>
<keyword evidence="7" id="KW-1185">Reference proteome</keyword>
<dbReference type="OrthoDB" id="4080114at2"/>
<dbReference type="InterPro" id="IPR050301">
    <property type="entry name" value="NTE"/>
</dbReference>
<dbReference type="EMBL" id="SAUN01000001">
    <property type="protein sequence ID" value="RVX43698.1"/>
    <property type="molecule type" value="Genomic_DNA"/>
</dbReference>
<evidence type="ECO:0000256" key="2">
    <source>
        <dbReference type="ARBA" id="ARBA00022963"/>
    </source>
</evidence>
<feature type="active site" description="Nucleophile" evidence="4">
    <location>
        <position position="38"/>
    </location>
</feature>
<organism evidence="6 7">
    <name type="scientific">Nonomuraea polychroma</name>
    <dbReference type="NCBI Taxonomy" id="46176"/>
    <lineage>
        <taxon>Bacteria</taxon>
        <taxon>Bacillati</taxon>
        <taxon>Actinomycetota</taxon>
        <taxon>Actinomycetes</taxon>
        <taxon>Streptosporangiales</taxon>
        <taxon>Streptosporangiaceae</taxon>
        <taxon>Nonomuraea</taxon>
    </lineage>
</organism>
<keyword evidence="1 4" id="KW-0378">Hydrolase</keyword>
<dbReference type="AlphaFoldDB" id="A0A438MDI8"/>
<proteinExistence type="predicted"/>
<evidence type="ECO:0000313" key="7">
    <source>
        <dbReference type="Proteomes" id="UP000284824"/>
    </source>
</evidence>
<dbReference type="PANTHER" id="PTHR14226">
    <property type="entry name" value="NEUROPATHY TARGET ESTERASE/SWISS CHEESE D.MELANOGASTER"/>
    <property type="match status" value="1"/>
</dbReference>
<feature type="short sequence motif" description="GXSXG" evidence="4">
    <location>
        <begin position="36"/>
        <end position="40"/>
    </location>
</feature>
<dbReference type="Proteomes" id="UP000284824">
    <property type="component" value="Unassembled WGS sequence"/>
</dbReference>
<name>A0A438MDI8_9ACTN</name>
<dbReference type="GO" id="GO:0016787">
    <property type="term" value="F:hydrolase activity"/>
    <property type="evidence" value="ECO:0007669"/>
    <property type="project" value="UniProtKB-UniRule"/>
</dbReference>